<dbReference type="AlphaFoldDB" id="A0A2U3LIG4"/>
<sequence length="42" mass="4909">MNKYDLIEAEVVLLVIDIQDRLVPAMKYGEQVIRNTNTLIIY</sequence>
<proteinExistence type="predicted"/>
<name>A0A2U3LIG4_9FIRM</name>
<protein>
    <submittedName>
        <fullName evidence="1">Nicotinamidase-like amidase</fullName>
    </submittedName>
</protein>
<dbReference type="InterPro" id="IPR036380">
    <property type="entry name" value="Isochorismatase-like_sf"/>
</dbReference>
<dbReference type="SUPFAM" id="SSF52499">
    <property type="entry name" value="Isochorismatase-like hydrolases"/>
    <property type="match status" value="1"/>
</dbReference>
<accession>A0A2U3LIG4</accession>
<organism evidence="1 2">
    <name type="scientific">Candidatus Desulfosporosinus infrequens</name>
    <dbReference type="NCBI Taxonomy" id="2043169"/>
    <lineage>
        <taxon>Bacteria</taxon>
        <taxon>Bacillati</taxon>
        <taxon>Bacillota</taxon>
        <taxon>Clostridia</taxon>
        <taxon>Eubacteriales</taxon>
        <taxon>Desulfitobacteriaceae</taxon>
        <taxon>Desulfosporosinus</taxon>
    </lineage>
</organism>
<gene>
    <name evidence="1" type="ORF">SBF1_5340005</name>
</gene>
<dbReference type="EMBL" id="OMOF01000484">
    <property type="protein sequence ID" value="SPF51747.1"/>
    <property type="molecule type" value="Genomic_DNA"/>
</dbReference>
<evidence type="ECO:0000313" key="1">
    <source>
        <dbReference type="EMBL" id="SPF51747.1"/>
    </source>
</evidence>
<evidence type="ECO:0000313" key="2">
    <source>
        <dbReference type="Proteomes" id="UP000238916"/>
    </source>
</evidence>
<reference evidence="2" key="1">
    <citation type="submission" date="2018-02" db="EMBL/GenBank/DDBJ databases">
        <authorList>
            <person name="Hausmann B."/>
        </authorList>
    </citation>
    <scope>NUCLEOTIDE SEQUENCE [LARGE SCALE GENOMIC DNA]</scope>
    <source>
        <strain evidence="2">Peat soil MAG SbF1</strain>
    </source>
</reference>
<dbReference type="Proteomes" id="UP000238916">
    <property type="component" value="Unassembled WGS sequence"/>
</dbReference>